<keyword evidence="4" id="KW-1185">Reference proteome</keyword>
<proteinExistence type="predicted"/>
<evidence type="ECO:0000259" key="2">
    <source>
        <dbReference type="Pfam" id="PF10252"/>
    </source>
</evidence>
<dbReference type="EMBL" id="KQ435791">
    <property type="protein sequence ID" value="KOX74384.1"/>
    <property type="molecule type" value="Genomic_DNA"/>
</dbReference>
<sequence>MPTHILPTNIQRTYRSTDHSSFKHEDNTLVTFMRTIKDRLERGAISVTNMQMQRNNQNIVAMTRRHAPARGNAVSMTRIHTCRSFRDLPFFIREEPYPKPVDTATIDYGRTETRYIDFDTLLANHGRAIELSVLNATEVNMLVTKAGVVTSLTPRSWRNNDARRKKSSNGESKNKGKDSSSEEEDEPKAHGDSVKNHSSSGTDNESESESESETEGKTKGVENLIQVENPNRVQKKAKKLSQLNQSLDSAKPDLSRREREQLERQRAYANYQKLHAAGKTEEARADLARLAIVKQQREEAARKREAEKKQKELALQKKTELRQKALGKKS</sequence>
<name>A0A0N0BG73_9HYME</name>
<evidence type="ECO:0000313" key="3">
    <source>
        <dbReference type="EMBL" id="KOX74384.1"/>
    </source>
</evidence>
<feature type="region of interest" description="Disordered" evidence="1">
    <location>
        <begin position="154"/>
        <end position="264"/>
    </location>
</feature>
<dbReference type="OrthoDB" id="21120at2759"/>
<dbReference type="InterPro" id="IPR039876">
    <property type="entry name" value="HAP28"/>
</dbReference>
<dbReference type="Pfam" id="PF10252">
    <property type="entry name" value="PP28"/>
    <property type="match status" value="1"/>
</dbReference>
<gene>
    <name evidence="3" type="ORF">WN51_00287</name>
</gene>
<dbReference type="PANTHER" id="PTHR22055">
    <property type="entry name" value="28 KDA HEAT- AND ACID-STABLE PHOSPHOPROTEIN PDGF-ASSOCIATED PROTEIN"/>
    <property type="match status" value="1"/>
</dbReference>
<dbReference type="Proteomes" id="UP000053105">
    <property type="component" value="Unassembled WGS sequence"/>
</dbReference>
<evidence type="ECO:0000313" key="4">
    <source>
        <dbReference type="Proteomes" id="UP000053105"/>
    </source>
</evidence>
<protein>
    <submittedName>
        <fullName evidence="3">28 kDa heat-and acid-stable phosphoprotein</fullName>
    </submittedName>
</protein>
<accession>A0A0N0BG73</accession>
<dbReference type="STRING" id="166423.A0A0N0BG73"/>
<feature type="domain" description="Casein kinase substrate phosphoprotein PP28" evidence="2">
    <location>
        <begin position="229"/>
        <end position="309"/>
    </location>
</feature>
<dbReference type="InterPro" id="IPR019380">
    <property type="entry name" value="Casein_kinase_sb_PP28"/>
</dbReference>
<feature type="compositionally biased region" description="Basic and acidic residues" evidence="1">
    <location>
        <begin position="296"/>
        <end position="323"/>
    </location>
</feature>
<reference evidence="3 4" key="1">
    <citation type="submission" date="2015-07" db="EMBL/GenBank/DDBJ databases">
        <title>The genome of Melipona quadrifasciata.</title>
        <authorList>
            <person name="Pan H."/>
            <person name="Kapheim K."/>
        </authorList>
    </citation>
    <scope>NUCLEOTIDE SEQUENCE [LARGE SCALE GENOMIC DNA]</scope>
    <source>
        <strain evidence="3">0111107301</strain>
        <tissue evidence="3">Whole body</tissue>
    </source>
</reference>
<dbReference type="AlphaFoldDB" id="A0A0N0BG73"/>
<feature type="region of interest" description="Disordered" evidence="1">
    <location>
        <begin position="296"/>
        <end position="330"/>
    </location>
</feature>
<feature type="compositionally biased region" description="Basic and acidic residues" evidence="1">
    <location>
        <begin position="250"/>
        <end position="264"/>
    </location>
</feature>
<evidence type="ECO:0000256" key="1">
    <source>
        <dbReference type="SAM" id="MobiDB-lite"/>
    </source>
</evidence>
<feature type="compositionally biased region" description="Acidic residues" evidence="1">
    <location>
        <begin position="204"/>
        <end position="213"/>
    </location>
</feature>
<organism evidence="3 4">
    <name type="scientific">Melipona quadrifasciata</name>
    <dbReference type="NCBI Taxonomy" id="166423"/>
    <lineage>
        <taxon>Eukaryota</taxon>
        <taxon>Metazoa</taxon>
        <taxon>Ecdysozoa</taxon>
        <taxon>Arthropoda</taxon>
        <taxon>Hexapoda</taxon>
        <taxon>Insecta</taxon>
        <taxon>Pterygota</taxon>
        <taxon>Neoptera</taxon>
        <taxon>Endopterygota</taxon>
        <taxon>Hymenoptera</taxon>
        <taxon>Apocrita</taxon>
        <taxon>Aculeata</taxon>
        <taxon>Apoidea</taxon>
        <taxon>Anthophila</taxon>
        <taxon>Apidae</taxon>
        <taxon>Melipona</taxon>
    </lineage>
</organism>